<dbReference type="SUPFAM" id="SSF51430">
    <property type="entry name" value="NAD(P)-linked oxidoreductase"/>
    <property type="match status" value="1"/>
</dbReference>
<dbReference type="Pfam" id="PF00248">
    <property type="entry name" value="Aldo_ket_red"/>
    <property type="match status" value="1"/>
</dbReference>
<dbReference type="STRING" id="1526658.BHK69_11445"/>
<gene>
    <name evidence="3" type="ORF">BHK69_11445</name>
</gene>
<dbReference type="Proteomes" id="UP000094969">
    <property type="component" value="Chromosome"/>
</dbReference>
<dbReference type="InterPro" id="IPR036812">
    <property type="entry name" value="NAD(P)_OxRdtase_dom_sf"/>
</dbReference>
<accession>A0A1D7U0U9</accession>
<dbReference type="PANTHER" id="PTHR43625">
    <property type="entry name" value="AFLATOXIN B1 ALDEHYDE REDUCTASE"/>
    <property type="match status" value="1"/>
</dbReference>
<dbReference type="EMBL" id="CP017147">
    <property type="protein sequence ID" value="AOO80995.1"/>
    <property type="molecule type" value="Genomic_DNA"/>
</dbReference>
<feature type="domain" description="NADP-dependent oxidoreductase" evidence="2">
    <location>
        <begin position="15"/>
        <end position="310"/>
    </location>
</feature>
<dbReference type="KEGG" id="bvv:BHK69_11445"/>
<proteinExistence type="predicted"/>
<dbReference type="Gene3D" id="3.20.20.100">
    <property type="entry name" value="NADP-dependent oxidoreductase domain"/>
    <property type="match status" value="1"/>
</dbReference>
<keyword evidence="1" id="KW-0560">Oxidoreductase</keyword>
<dbReference type="PANTHER" id="PTHR43625:SF77">
    <property type="entry name" value="ALDO-KETO REDUCTASE"/>
    <property type="match status" value="1"/>
</dbReference>
<dbReference type="OrthoDB" id="9803483at2"/>
<evidence type="ECO:0000313" key="4">
    <source>
        <dbReference type="Proteomes" id="UP000094969"/>
    </source>
</evidence>
<reference evidence="3 4" key="1">
    <citation type="journal article" date="2015" name="Antonie Van Leeuwenhoek">
        <title>Bosea vaviloviae sp. nov., a new species of slow-growing rhizobia isolated from nodules of the relict species Vavilovia formosa (Stev.) Fed.</title>
        <authorList>
            <person name="Safronova V.I."/>
            <person name="Kuznetsova I.G."/>
            <person name="Sazanova A.L."/>
            <person name="Kimeklis A.K."/>
            <person name="Belimov A.A."/>
            <person name="Andronov E.E."/>
            <person name="Pinaev A.G."/>
            <person name="Chizhevskaya E.P."/>
            <person name="Pukhaev A.R."/>
            <person name="Popov K.P."/>
            <person name="Willems A."/>
            <person name="Tikhonovich I.A."/>
        </authorList>
    </citation>
    <scope>NUCLEOTIDE SEQUENCE [LARGE SCALE GENOMIC DNA]</scope>
    <source>
        <strain evidence="3 4">Vaf18</strain>
    </source>
</reference>
<dbReference type="RefSeq" id="WP_069690211.1">
    <property type="nucleotide sequence ID" value="NZ_CP017147.1"/>
</dbReference>
<name>A0A1D7U0U9_9HYPH</name>
<dbReference type="InterPro" id="IPR050791">
    <property type="entry name" value="Aldo-Keto_reductase"/>
</dbReference>
<keyword evidence="4" id="KW-1185">Reference proteome</keyword>
<dbReference type="AlphaFoldDB" id="A0A1D7U0U9"/>
<organism evidence="3 4">
    <name type="scientific">Bosea vaviloviae</name>
    <dbReference type="NCBI Taxonomy" id="1526658"/>
    <lineage>
        <taxon>Bacteria</taxon>
        <taxon>Pseudomonadati</taxon>
        <taxon>Pseudomonadota</taxon>
        <taxon>Alphaproteobacteria</taxon>
        <taxon>Hyphomicrobiales</taxon>
        <taxon>Boseaceae</taxon>
        <taxon>Bosea</taxon>
    </lineage>
</organism>
<sequence length="331" mass="35090">MKTRKLGTELSVYPVGLGCMGMSFAYGGQEESAAIATLRRAVDLGVTLFDTAEVYGPYDNEILLGKALKPVRDKVVIATKFGFKISGDGEGPARMTGIDSRPEHVKAVAEASLKRLGIDVIDLYYQHRVDPAVPIEETVGAMAELVREGKVRALGLSEAGAATIRRAHAVHPIAAVQSEYSLWSREPEAQVLSTCRELGIGFVPYSPLGRGLLTGALSKPDELGADDWRHTLPRFQAEAMAANAAIVDELTAIAAQKGVTTAQLALAWVLHQGDFIVPIPGARKIAHLEQNTAAAAISLSAAELAAIAEAMAPERVVGNRYTEAALALVDG</sequence>
<evidence type="ECO:0000313" key="3">
    <source>
        <dbReference type="EMBL" id="AOO80995.1"/>
    </source>
</evidence>
<dbReference type="InterPro" id="IPR023210">
    <property type="entry name" value="NADP_OxRdtase_dom"/>
</dbReference>
<dbReference type="GO" id="GO:0016491">
    <property type="term" value="F:oxidoreductase activity"/>
    <property type="evidence" value="ECO:0007669"/>
    <property type="project" value="UniProtKB-KW"/>
</dbReference>
<protein>
    <submittedName>
        <fullName evidence="3">Aldo/keto reductase</fullName>
    </submittedName>
</protein>
<evidence type="ECO:0000256" key="1">
    <source>
        <dbReference type="ARBA" id="ARBA00023002"/>
    </source>
</evidence>
<dbReference type="CDD" id="cd19076">
    <property type="entry name" value="AKR_AKR13A_13D"/>
    <property type="match status" value="1"/>
</dbReference>
<evidence type="ECO:0000259" key="2">
    <source>
        <dbReference type="Pfam" id="PF00248"/>
    </source>
</evidence>
<dbReference type="GO" id="GO:0005737">
    <property type="term" value="C:cytoplasm"/>
    <property type="evidence" value="ECO:0007669"/>
    <property type="project" value="TreeGrafter"/>
</dbReference>